<organism evidence="2 3">
    <name type="scientific">Hypsizygus marmoreus</name>
    <name type="common">White beech mushroom</name>
    <name type="synonym">Agaricus marmoreus</name>
    <dbReference type="NCBI Taxonomy" id="39966"/>
    <lineage>
        <taxon>Eukaryota</taxon>
        <taxon>Fungi</taxon>
        <taxon>Dikarya</taxon>
        <taxon>Basidiomycota</taxon>
        <taxon>Agaricomycotina</taxon>
        <taxon>Agaricomycetes</taxon>
        <taxon>Agaricomycetidae</taxon>
        <taxon>Agaricales</taxon>
        <taxon>Tricholomatineae</taxon>
        <taxon>Lyophyllaceae</taxon>
        <taxon>Hypsizygus</taxon>
    </lineage>
</organism>
<feature type="domain" description="DUF6570" evidence="1">
    <location>
        <begin position="113"/>
        <end position="225"/>
    </location>
</feature>
<dbReference type="AlphaFoldDB" id="A0A369JTM7"/>
<protein>
    <recommendedName>
        <fullName evidence="1">DUF6570 domain-containing protein</fullName>
    </recommendedName>
</protein>
<reference evidence="2" key="1">
    <citation type="submission" date="2018-04" db="EMBL/GenBank/DDBJ databases">
        <title>Whole genome sequencing of Hypsizygus marmoreus.</title>
        <authorList>
            <person name="Choi I.-G."/>
            <person name="Min B."/>
            <person name="Kim J.-G."/>
            <person name="Kim S."/>
            <person name="Oh Y.-L."/>
            <person name="Kong W.-S."/>
            <person name="Park H."/>
            <person name="Jeong J."/>
            <person name="Song E.-S."/>
        </authorList>
    </citation>
    <scope>NUCLEOTIDE SEQUENCE [LARGE SCALE GENOMIC DNA]</scope>
    <source>
        <strain evidence="2">51987-8</strain>
    </source>
</reference>
<accession>A0A369JTM7</accession>
<evidence type="ECO:0000313" key="2">
    <source>
        <dbReference type="EMBL" id="RDB25669.1"/>
    </source>
</evidence>
<dbReference type="InterPro" id="IPR046700">
    <property type="entry name" value="DUF6570"/>
</dbReference>
<sequence length="330" mass="36591">MHRASLLYAPLLREALDLKEESRLYDENARPPLWSTCSALFVKGNLLHYSPFTSRTDAQNPFSPQISPTETSPLTNGYVLAQKRSISVSCADPAQLHQETFNFLPEDQFDEEIGTKPPELTDLSALETILITKMFCHGTLFSIATDGSIAPPCIPLPANHDVAIAARSLPLSSNNLHKVFTIAGDLNADIIDMSPFRVRKSAIESAIACLIATNPCYANTHISQRKVKPLPNDGPAIYLNDFVLNAHISRQQPADIVSIDQLPFGECFPTIFPNGYGPFQHSTSFFLEEWALGVGPETFANVPTFRALLENATRASWRQFYWSTEEKNPP</sequence>
<dbReference type="Pfam" id="PF20209">
    <property type="entry name" value="DUF6570"/>
    <property type="match status" value="1"/>
</dbReference>
<evidence type="ECO:0000313" key="3">
    <source>
        <dbReference type="Proteomes" id="UP000076154"/>
    </source>
</evidence>
<proteinExistence type="predicted"/>
<evidence type="ECO:0000259" key="1">
    <source>
        <dbReference type="Pfam" id="PF20209"/>
    </source>
</evidence>
<comment type="caution">
    <text evidence="2">The sequence shown here is derived from an EMBL/GenBank/DDBJ whole genome shotgun (WGS) entry which is preliminary data.</text>
</comment>
<keyword evidence="3" id="KW-1185">Reference proteome</keyword>
<dbReference type="EMBL" id="LUEZ02000040">
    <property type="protein sequence ID" value="RDB25669.1"/>
    <property type="molecule type" value="Genomic_DNA"/>
</dbReference>
<name>A0A369JTM7_HYPMA</name>
<dbReference type="InParanoid" id="A0A369JTM7"/>
<dbReference type="Proteomes" id="UP000076154">
    <property type="component" value="Unassembled WGS sequence"/>
</dbReference>
<gene>
    <name evidence="2" type="ORF">Hypma_006972</name>
</gene>